<dbReference type="NCBIfam" id="TIGR01710">
    <property type="entry name" value="typeII_sec_gspG"/>
    <property type="match status" value="1"/>
</dbReference>
<gene>
    <name evidence="12" type="primary">gspG</name>
    <name evidence="12" type="ORF">D4741_08195</name>
</gene>
<dbReference type="Proteomes" id="UP000265938">
    <property type="component" value="Unassembled WGS sequence"/>
</dbReference>
<dbReference type="PRINTS" id="PR00813">
    <property type="entry name" value="BCTERIALGSPG"/>
</dbReference>
<dbReference type="Gene3D" id="3.30.700.10">
    <property type="entry name" value="Glycoprotein, Type 4 Pilin"/>
    <property type="match status" value="1"/>
</dbReference>
<accession>A0A3A3ENS1</accession>
<dbReference type="PANTHER" id="PTHR30093">
    <property type="entry name" value="GENERAL SECRETION PATHWAY PROTEIN G"/>
    <property type="match status" value="1"/>
</dbReference>
<keyword evidence="5" id="KW-0488">Methylation</keyword>
<dbReference type="GO" id="GO:0015628">
    <property type="term" value="P:protein secretion by the type II secretion system"/>
    <property type="evidence" value="ECO:0007669"/>
    <property type="project" value="InterPro"/>
</dbReference>
<dbReference type="InterPro" id="IPR000983">
    <property type="entry name" value="Bac_GSPG_pilin"/>
</dbReference>
<dbReference type="NCBIfam" id="TIGR02532">
    <property type="entry name" value="IV_pilin_GFxxxE"/>
    <property type="match status" value="1"/>
</dbReference>
<evidence type="ECO:0000256" key="8">
    <source>
        <dbReference type="ARBA" id="ARBA00022989"/>
    </source>
</evidence>
<evidence type="ECO:0000256" key="1">
    <source>
        <dbReference type="ARBA" id="ARBA00004377"/>
    </source>
</evidence>
<evidence type="ECO:0000259" key="11">
    <source>
        <dbReference type="Pfam" id="PF08334"/>
    </source>
</evidence>
<comment type="caution">
    <text evidence="12">The sequence shown here is derived from an EMBL/GenBank/DDBJ whole genome shotgun (WGS) entry which is preliminary data.</text>
</comment>
<dbReference type="RefSeq" id="WP_119852604.1">
    <property type="nucleotide sequence ID" value="NZ_QYSE01000001.1"/>
</dbReference>
<name>A0A3A3ENS1_9GAMM</name>
<dbReference type="EMBL" id="QYSE01000001">
    <property type="protein sequence ID" value="RJF38030.1"/>
    <property type="molecule type" value="Genomic_DNA"/>
</dbReference>
<dbReference type="InterPro" id="IPR010054">
    <property type="entry name" value="Type2_sec_GspG"/>
</dbReference>
<comment type="subcellular location">
    <subcellularLocation>
        <location evidence="1">Cell inner membrane</location>
        <topology evidence="1">Single-pass membrane protein</topology>
    </subcellularLocation>
</comment>
<dbReference type="InterPro" id="IPR012902">
    <property type="entry name" value="N_methyl_site"/>
</dbReference>
<comment type="similarity">
    <text evidence="2">Belongs to the GSP G family.</text>
</comment>
<keyword evidence="6" id="KW-0997">Cell inner membrane</keyword>
<evidence type="ECO:0000256" key="2">
    <source>
        <dbReference type="ARBA" id="ARBA00009984"/>
    </source>
</evidence>
<evidence type="ECO:0000256" key="10">
    <source>
        <dbReference type="SAM" id="MobiDB-lite"/>
    </source>
</evidence>
<evidence type="ECO:0000256" key="5">
    <source>
        <dbReference type="ARBA" id="ARBA00022481"/>
    </source>
</evidence>
<feature type="region of interest" description="Disordered" evidence="10">
    <location>
        <begin position="112"/>
        <end position="131"/>
    </location>
</feature>
<dbReference type="GO" id="GO:0005886">
    <property type="term" value="C:plasma membrane"/>
    <property type="evidence" value="ECO:0007669"/>
    <property type="project" value="UniProtKB-SubCell"/>
</dbReference>
<dbReference type="GO" id="GO:0015627">
    <property type="term" value="C:type II protein secretion system complex"/>
    <property type="evidence" value="ECO:0007669"/>
    <property type="project" value="InterPro"/>
</dbReference>
<keyword evidence="7" id="KW-0812">Transmembrane</keyword>
<keyword evidence="8" id="KW-1133">Transmembrane helix</keyword>
<dbReference type="AlphaFoldDB" id="A0A3A3ENS1"/>
<feature type="domain" description="Type II secretion system protein GspG C-terminal" evidence="11">
    <location>
        <begin position="30"/>
        <end position="129"/>
    </location>
</feature>
<keyword evidence="9" id="KW-0472">Membrane</keyword>
<dbReference type="Pfam" id="PF08334">
    <property type="entry name" value="T2SSG"/>
    <property type="match status" value="1"/>
</dbReference>
<dbReference type="PANTHER" id="PTHR30093:SF45">
    <property type="entry name" value="TYPE II SECRETION SYSTEM CORE PROTEIN G"/>
    <property type="match status" value="1"/>
</dbReference>
<dbReference type="InterPro" id="IPR045584">
    <property type="entry name" value="Pilin-like"/>
</dbReference>
<evidence type="ECO:0000256" key="3">
    <source>
        <dbReference type="ARBA" id="ARBA00020042"/>
    </source>
</evidence>
<dbReference type="InterPro" id="IPR013545">
    <property type="entry name" value="T2SS_protein-GspG_C"/>
</dbReference>
<dbReference type="Pfam" id="PF07963">
    <property type="entry name" value="N_methyl"/>
    <property type="match status" value="1"/>
</dbReference>
<protein>
    <recommendedName>
        <fullName evidence="3">Type II secretion system core protein G</fullName>
    </recommendedName>
</protein>
<sequence length="131" mass="14643">MKRNNGFTMMELLVVIVILGLLMSLVAPKFFSKLSSSERKIAAAQMSSFETAIDTYRLDLGKYPTELAQLRKSDDPRWDGPYLPKDIPLDPWGNPYVYKVPGENGNPYLLKSYGSDGKEGGTDNNADILHQ</sequence>
<evidence type="ECO:0000256" key="9">
    <source>
        <dbReference type="ARBA" id="ARBA00023136"/>
    </source>
</evidence>
<proteinExistence type="inferred from homology"/>
<reference evidence="12 13" key="1">
    <citation type="submission" date="2018-09" db="EMBL/GenBank/DDBJ databases">
        <title>Identification of marine bacteria producing industrial enzymes.</title>
        <authorList>
            <person name="Cheng T.H."/>
            <person name="Saidin J."/>
            <person name="Muhd D.D."/>
            <person name="Isa M.N.M."/>
            <person name="Bakar M.F.A."/>
            <person name="Ismail N."/>
        </authorList>
    </citation>
    <scope>NUCLEOTIDE SEQUENCE [LARGE SCALE GENOMIC DNA]</scope>
    <source>
        <strain evidence="12 13">MNAD 1.6</strain>
    </source>
</reference>
<evidence type="ECO:0000313" key="13">
    <source>
        <dbReference type="Proteomes" id="UP000265938"/>
    </source>
</evidence>
<evidence type="ECO:0000256" key="4">
    <source>
        <dbReference type="ARBA" id="ARBA00022475"/>
    </source>
</evidence>
<keyword evidence="4" id="KW-1003">Cell membrane</keyword>
<organism evidence="12 13">
    <name type="scientific">Pseudoalteromonas gelatinilytica</name>
    <dbReference type="NCBI Taxonomy" id="1703256"/>
    <lineage>
        <taxon>Bacteria</taxon>
        <taxon>Pseudomonadati</taxon>
        <taxon>Pseudomonadota</taxon>
        <taxon>Gammaproteobacteria</taxon>
        <taxon>Alteromonadales</taxon>
        <taxon>Pseudoalteromonadaceae</taxon>
        <taxon>Pseudoalteromonas</taxon>
    </lineage>
</organism>
<dbReference type="SUPFAM" id="SSF54523">
    <property type="entry name" value="Pili subunits"/>
    <property type="match status" value="1"/>
</dbReference>
<evidence type="ECO:0000313" key="12">
    <source>
        <dbReference type="EMBL" id="RJF38030.1"/>
    </source>
</evidence>
<evidence type="ECO:0000256" key="7">
    <source>
        <dbReference type="ARBA" id="ARBA00022692"/>
    </source>
</evidence>
<evidence type="ECO:0000256" key="6">
    <source>
        <dbReference type="ARBA" id="ARBA00022519"/>
    </source>
</evidence>